<dbReference type="InterPro" id="IPR023214">
    <property type="entry name" value="HAD_sf"/>
</dbReference>
<dbReference type="SUPFAM" id="SSF52540">
    <property type="entry name" value="P-loop containing nucleoside triphosphate hydrolases"/>
    <property type="match status" value="1"/>
</dbReference>
<sequence length="507" mass="57391">MECLVICCQKSHDPIPLPDGESVLLGRGPLTQITDKKCSRNQVQLTANYVKKEVLVTQLGNNSSSVGGASLSKGDSTSLGPGGTFCLLGDKYSHFIYFSQLQSSERDKNDDEPKAKKVCFDTLSDSDDNLTSEDLEDIRREFGQEMVEKIRPQNNKKVDLLKGDLDSCNLRESWKDIGGELIVFTCRGMEASSKIAGFDLDGTLITTQSGKVFPTSITDWQILCPEVVPKLKDLWHNGYKACCHFYKPDSLIWVVSFWGFTTLSPLFFYQLGISKKQLKVADFKSKIEQIINYLKVPVQVLIATGNSVYRKPLTGMWKHLITQANDDVTVDEKDSFFVGDAAGRPAGWEPGKKKDFSCNDRLFAENIGTQFHTPEEFFLKYKPSPFEWPKFLPKNLDANGSLLNPSNAKLKSEGQELIVMVGYPASGKTTFVQDYLLPLGYVQINRIREMTNKDRTYKHVGHLAFVKYKSSYEEPRCEEGFEEIVKVNFVPRFKDDRVKELYMQFHN</sequence>
<dbReference type="AlphaFoldDB" id="A0A3M6UFX3"/>
<dbReference type="SUPFAM" id="SSF49879">
    <property type="entry name" value="SMAD/FHA domain"/>
    <property type="match status" value="1"/>
</dbReference>
<dbReference type="Gene3D" id="3.40.50.1000">
    <property type="entry name" value="HAD superfamily/HAD-like"/>
    <property type="match status" value="1"/>
</dbReference>
<dbReference type="GO" id="GO:0003690">
    <property type="term" value="F:double-stranded DNA binding"/>
    <property type="evidence" value="ECO:0007669"/>
    <property type="project" value="TreeGrafter"/>
</dbReference>
<dbReference type="GO" id="GO:0005634">
    <property type="term" value="C:nucleus"/>
    <property type="evidence" value="ECO:0007669"/>
    <property type="project" value="UniProtKB-SubCell"/>
</dbReference>
<dbReference type="GO" id="GO:0006281">
    <property type="term" value="P:DNA repair"/>
    <property type="evidence" value="ECO:0007669"/>
    <property type="project" value="UniProtKB-KW"/>
</dbReference>
<evidence type="ECO:0000313" key="8">
    <source>
        <dbReference type="EMBL" id="RMX52563.1"/>
    </source>
</evidence>
<dbReference type="Gene3D" id="2.60.200.20">
    <property type="match status" value="1"/>
</dbReference>
<dbReference type="EMBL" id="RCHS01001612">
    <property type="protein sequence ID" value="RMX52563.1"/>
    <property type="molecule type" value="Genomic_DNA"/>
</dbReference>
<keyword evidence="4" id="KW-0234">DNA repair</keyword>
<dbReference type="InterPro" id="IPR006549">
    <property type="entry name" value="HAD-SF_hydro_IIIA"/>
</dbReference>
<keyword evidence="5" id="KW-0539">Nucleus</keyword>
<comment type="subcellular location">
    <subcellularLocation>
        <location evidence="1">Nucleus</location>
    </subcellularLocation>
</comment>
<evidence type="ECO:0000256" key="2">
    <source>
        <dbReference type="ARBA" id="ARBA00022763"/>
    </source>
</evidence>
<dbReference type="Gene3D" id="3.40.50.300">
    <property type="entry name" value="P-loop containing nucleotide triphosphate hydrolases"/>
    <property type="match status" value="2"/>
</dbReference>
<gene>
    <name evidence="8" type="ORF">pdam_00019787</name>
</gene>
<dbReference type="GO" id="GO:0046404">
    <property type="term" value="F:ATP-dependent polydeoxyribonucleotide 5'-hydroxyl-kinase activity"/>
    <property type="evidence" value="ECO:0007669"/>
    <property type="project" value="TreeGrafter"/>
</dbReference>
<dbReference type="CDD" id="cd01625">
    <property type="entry name" value="HAD_PNP"/>
    <property type="match status" value="1"/>
</dbReference>
<keyword evidence="3" id="KW-0378">Hydrolase</keyword>
<accession>A0A3M6UFX3</accession>
<organism evidence="8 9">
    <name type="scientific">Pocillopora damicornis</name>
    <name type="common">Cauliflower coral</name>
    <name type="synonym">Millepora damicornis</name>
    <dbReference type="NCBI Taxonomy" id="46731"/>
    <lineage>
        <taxon>Eukaryota</taxon>
        <taxon>Metazoa</taxon>
        <taxon>Cnidaria</taxon>
        <taxon>Anthozoa</taxon>
        <taxon>Hexacorallia</taxon>
        <taxon>Scleractinia</taxon>
        <taxon>Astrocoeniina</taxon>
        <taxon>Pocilloporidae</taxon>
        <taxon>Pocillopora</taxon>
    </lineage>
</organism>
<dbReference type="PANTHER" id="PTHR12083:SF9">
    <property type="entry name" value="BIFUNCTIONAL POLYNUCLEOTIDE PHOSPHATASE_KINASE"/>
    <property type="match status" value="1"/>
</dbReference>
<evidence type="ECO:0000259" key="7">
    <source>
        <dbReference type="Pfam" id="PF17913"/>
    </source>
</evidence>
<dbReference type="CDD" id="cd22716">
    <property type="entry name" value="FHA_APTX_PNKP"/>
    <property type="match status" value="1"/>
</dbReference>
<keyword evidence="2" id="KW-0227">DNA damage</keyword>
<keyword evidence="6" id="KW-0472">Membrane</keyword>
<dbReference type="Pfam" id="PF17913">
    <property type="entry name" value="FHA_2"/>
    <property type="match status" value="1"/>
</dbReference>
<dbReference type="InterPro" id="IPR027417">
    <property type="entry name" value="P-loop_NTPase"/>
</dbReference>
<feature type="domain" description="PNK FHA" evidence="7">
    <location>
        <begin position="3"/>
        <end position="73"/>
    </location>
</feature>
<evidence type="ECO:0000256" key="3">
    <source>
        <dbReference type="ARBA" id="ARBA00022801"/>
    </source>
</evidence>
<dbReference type="GO" id="GO:0046403">
    <property type="term" value="F:polynucleotide 3'-phosphatase activity"/>
    <property type="evidence" value="ECO:0007669"/>
    <property type="project" value="TreeGrafter"/>
</dbReference>
<evidence type="ECO:0000313" key="9">
    <source>
        <dbReference type="Proteomes" id="UP000275408"/>
    </source>
</evidence>
<dbReference type="Proteomes" id="UP000275408">
    <property type="component" value="Unassembled WGS sequence"/>
</dbReference>
<evidence type="ECO:0000256" key="1">
    <source>
        <dbReference type="ARBA" id="ARBA00004123"/>
    </source>
</evidence>
<dbReference type="PANTHER" id="PTHR12083">
    <property type="entry name" value="BIFUNCTIONAL POLYNUCLEOTIDE PHOSPHATASE/KINASE"/>
    <property type="match status" value="1"/>
</dbReference>
<dbReference type="NCBIfam" id="TIGR01662">
    <property type="entry name" value="HAD-SF-IIIA"/>
    <property type="match status" value="1"/>
</dbReference>
<keyword evidence="9" id="KW-1185">Reference proteome</keyword>
<dbReference type="InterPro" id="IPR036412">
    <property type="entry name" value="HAD-like_sf"/>
</dbReference>
<protein>
    <recommendedName>
        <fullName evidence="7">PNK FHA domain-containing protein</fullName>
    </recommendedName>
</protein>
<dbReference type="InterPro" id="IPR008984">
    <property type="entry name" value="SMAD_FHA_dom_sf"/>
</dbReference>
<dbReference type="Pfam" id="PF08645">
    <property type="entry name" value="PNK3P"/>
    <property type="match status" value="2"/>
</dbReference>
<feature type="transmembrane region" description="Helical" evidence="6">
    <location>
        <begin position="250"/>
        <end position="269"/>
    </location>
</feature>
<evidence type="ECO:0000256" key="4">
    <source>
        <dbReference type="ARBA" id="ARBA00023204"/>
    </source>
</evidence>
<evidence type="ECO:0000256" key="6">
    <source>
        <dbReference type="SAM" id="Phobius"/>
    </source>
</evidence>
<reference evidence="8 9" key="1">
    <citation type="journal article" date="2018" name="Sci. Rep.">
        <title>Comparative analysis of the Pocillopora damicornis genome highlights role of immune system in coral evolution.</title>
        <authorList>
            <person name="Cunning R."/>
            <person name="Bay R.A."/>
            <person name="Gillette P."/>
            <person name="Baker A.C."/>
            <person name="Traylor-Knowles N."/>
        </authorList>
    </citation>
    <scope>NUCLEOTIDE SEQUENCE [LARGE SCALE GENOMIC DNA]</scope>
    <source>
        <strain evidence="8">RSMAS</strain>
        <tissue evidence="8">Whole animal</tissue>
    </source>
</reference>
<keyword evidence="6" id="KW-1133">Transmembrane helix</keyword>
<dbReference type="InterPro" id="IPR013954">
    <property type="entry name" value="PNK3P"/>
</dbReference>
<comment type="caution">
    <text evidence="8">The sequence shown here is derived from an EMBL/GenBank/DDBJ whole genome shotgun (WGS) entry which is preliminary data.</text>
</comment>
<name>A0A3M6UFX3_POCDA</name>
<dbReference type="InterPro" id="IPR041388">
    <property type="entry name" value="FHA_2"/>
</dbReference>
<keyword evidence="6" id="KW-0812">Transmembrane</keyword>
<proteinExistence type="predicted"/>
<evidence type="ECO:0000256" key="5">
    <source>
        <dbReference type="ARBA" id="ARBA00023242"/>
    </source>
</evidence>
<dbReference type="STRING" id="46731.A0A3M6UFX3"/>
<dbReference type="SUPFAM" id="SSF56784">
    <property type="entry name" value="HAD-like"/>
    <property type="match status" value="2"/>
</dbReference>
<dbReference type="OrthoDB" id="19045at2759"/>